<dbReference type="Proteomes" id="UP000485058">
    <property type="component" value="Unassembled WGS sequence"/>
</dbReference>
<protein>
    <submittedName>
        <fullName evidence="1">Uncharacterized protein</fullName>
    </submittedName>
</protein>
<reference evidence="1 2" key="1">
    <citation type="submission" date="2020-02" db="EMBL/GenBank/DDBJ databases">
        <title>Draft genome sequence of Haematococcus lacustris strain NIES-144.</title>
        <authorList>
            <person name="Morimoto D."/>
            <person name="Nakagawa S."/>
            <person name="Yoshida T."/>
            <person name="Sawayama S."/>
        </authorList>
    </citation>
    <scope>NUCLEOTIDE SEQUENCE [LARGE SCALE GENOMIC DNA]</scope>
    <source>
        <strain evidence="1 2">NIES-144</strain>
    </source>
</reference>
<keyword evidence="2" id="KW-1185">Reference proteome</keyword>
<sequence length="75" mass="7833">MFNSTHRERSQVLARADHAGALGGSGASTAGGHCLGSAEEQAQFLLEGRDWQLVSLHAGGVKLLAGSSSRHILHQ</sequence>
<dbReference type="AlphaFoldDB" id="A0A6A0ADF5"/>
<evidence type="ECO:0000313" key="1">
    <source>
        <dbReference type="EMBL" id="GFH29887.1"/>
    </source>
</evidence>
<proteinExistence type="predicted"/>
<gene>
    <name evidence="1" type="ORF">HaLaN_28632</name>
</gene>
<dbReference type="EMBL" id="BLLF01004582">
    <property type="protein sequence ID" value="GFH29887.1"/>
    <property type="molecule type" value="Genomic_DNA"/>
</dbReference>
<name>A0A6A0ADF5_HAELA</name>
<organism evidence="1 2">
    <name type="scientific">Haematococcus lacustris</name>
    <name type="common">Green alga</name>
    <name type="synonym">Haematococcus pluvialis</name>
    <dbReference type="NCBI Taxonomy" id="44745"/>
    <lineage>
        <taxon>Eukaryota</taxon>
        <taxon>Viridiplantae</taxon>
        <taxon>Chlorophyta</taxon>
        <taxon>core chlorophytes</taxon>
        <taxon>Chlorophyceae</taxon>
        <taxon>CS clade</taxon>
        <taxon>Chlamydomonadales</taxon>
        <taxon>Haematococcaceae</taxon>
        <taxon>Haematococcus</taxon>
    </lineage>
</organism>
<comment type="caution">
    <text evidence="1">The sequence shown here is derived from an EMBL/GenBank/DDBJ whole genome shotgun (WGS) entry which is preliminary data.</text>
</comment>
<accession>A0A6A0ADF5</accession>
<evidence type="ECO:0000313" key="2">
    <source>
        <dbReference type="Proteomes" id="UP000485058"/>
    </source>
</evidence>